<organism evidence="7 8">
    <name type="scientific">Haloarchaeobius iranensis</name>
    <dbReference type="NCBI Taxonomy" id="996166"/>
    <lineage>
        <taxon>Archaea</taxon>
        <taxon>Methanobacteriati</taxon>
        <taxon>Methanobacteriota</taxon>
        <taxon>Stenosarchaea group</taxon>
        <taxon>Halobacteria</taxon>
        <taxon>Halobacteriales</taxon>
        <taxon>Halorubellaceae</taxon>
        <taxon>Haloarchaeobius</taxon>
    </lineage>
</organism>
<evidence type="ECO:0000256" key="2">
    <source>
        <dbReference type="ARBA" id="ARBA00022475"/>
    </source>
</evidence>
<sequence>MSDDGITDRVEENRFDRLVSISERLLGGIEIIAAYVLVVLFAVGVFDLSLQIVQRTLSGAITDPLVVVGFIDTALLLFIIVEVYQTVVAYAQESETREIVQLVAYTGIIAMVRKVIIFRSEVYDDKGDALLTAGSYALLLLVLGILLYIERTTRQ</sequence>
<protein>
    <submittedName>
        <fullName evidence="7">Uncharacterized membrane protein, DUF373 family</fullName>
    </submittedName>
</protein>
<keyword evidence="8" id="KW-1185">Reference proteome</keyword>
<evidence type="ECO:0000313" key="7">
    <source>
        <dbReference type="EMBL" id="SDN44905.1"/>
    </source>
</evidence>
<name>A0A1H0BH51_9EURY</name>
<feature type="transmembrane region" description="Helical" evidence="6">
    <location>
        <begin position="99"/>
        <end position="117"/>
    </location>
</feature>
<evidence type="ECO:0000256" key="3">
    <source>
        <dbReference type="ARBA" id="ARBA00022692"/>
    </source>
</evidence>
<feature type="transmembrane region" description="Helical" evidence="6">
    <location>
        <begin position="66"/>
        <end position="87"/>
    </location>
</feature>
<dbReference type="GO" id="GO:0005886">
    <property type="term" value="C:plasma membrane"/>
    <property type="evidence" value="ECO:0007669"/>
    <property type="project" value="UniProtKB-SubCell"/>
</dbReference>
<keyword evidence="4 6" id="KW-1133">Transmembrane helix</keyword>
<reference evidence="7 8" key="1">
    <citation type="submission" date="2016-10" db="EMBL/GenBank/DDBJ databases">
        <authorList>
            <person name="de Groot N.N."/>
        </authorList>
    </citation>
    <scope>NUCLEOTIDE SEQUENCE [LARGE SCALE GENOMIC DNA]</scope>
    <source>
        <strain evidence="8">EB21,IBRC-M 10013,KCTC 4048</strain>
    </source>
</reference>
<dbReference type="EMBL" id="FNIA01000040">
    <property type="protein sequence ID" value="SDN44905.1"/>
    <property type="molecule type" value="Genomic_DNA"/>
</dbReference>
<keyword evidence="2" id="KW-1003">Cell membrane</keyword>
<keyword evidence="5 6" id="KW-0472">Membrane</keyword>
<dbReference type="Proteomes" id="UP000199370">
    <property type="component" value="Unassembled WGS sequence"/>
</dbReference>
<proteinExistence type="predicted"/>
<accession>A0A1H0BH51</accession>
<dbReference type="RefSeq" id="WP_245707867.1">
    <property type="nucleotide sequence ID" value="NZ_FNIA01000040.1"/>
</dbReference>
<evidence type="ECO:0000256" key="5">
    <source>
        <dbReference type="ARBA" id="ARBA00023136"/>
    </source>
</evidence>
<evidence type="ECO:0000313" key="8">
    <source>
        <dbReference type="Proteomes" id="UP000199370"/>
    </source>
</evidence>
<keyword evidence="3 6" id="KW-0812">Transmembrane</keyword>
<dbReference type="Pfam" id="PF06146">
    <property type="entry name" value="PsiE"/>
    <property type="match status" value="1"/>
</dbReference>
<evidence type="ECO:0000256" key="6">
    <source>
        <dbReference type="SAM" id="Phobius"/>
    </source>
</evidence>
<dbReference type="InterPro" id="IPR020948">
    <property type="entry name" value="P_starv_induced_PsiE-like"/>
</dbReference>
<gene>
    <name evidence="7" type="ORF">SAMN05192554_1407</name>
</gene>
<feature type="transmembrane region" description="Helical" evidence="6">
    <location>
        <begin position="25"/>
        <end position="46"/>
    </location>
</feature>
<dbReference type="AlphaFoldDB" id="A0A1H0BH51"/>
<evidence type="ECO:0000256" key="1">
    <source>
        <dbReference type="ARBA" id="ARBA00004651"/>
    </source>
</evidence>
<comment type="subcellular location">
    <subcellularLocation>
        <location evidence="1">Cell membrane</location>
        <topology evidence="1">Multi-pass membrane protein</topology>
    </subcellularLocation>
</comment>
<feature type="transmembrane region" description="Helical" evidence="6">
    <location>
        <begin position="129"/>
        <end position="149"/>
    </location>
</feature>
<evidence type="ECO:0000256" key="4">
    <source>
        <dbReference type="ARBA" id="ARBA00022989"/>
    </source>
</evidence>